<dbReference type="PANTHER" id="PTHR43029">
    <property type="entry name" value="AMMONIUM TRANSPORTER MEP2"/>
    <property type="match status" value="1"/>
</dbReference>
<dbReference type="NCBIfam" id="TIGR00836">
    <property type="entry name" value="amt"/>
    <property type="match status" value="1"/>
</dbReference>
<keyword evidence="7 8" id="KW-0924">Ammonia transport</keyword>
<feature type="transmembrane region" description="Helical" evidence="8">
    <location>
        <begin position="133"/>
        <end position="154"/>
    </location>
</feature>
<evidence type="ECO:0000256" key="1">
    <source>
        <dbReference type="ARBA" id="ARBA00004141"/>
    </source>
</evidence>
<evidence type="ECO:0000256" key="8">
    <source>
        <dbReference type="RuleBase" id="RU362002"/>
    </source>
</evidence>
<organism evidence="11 12">
    <name type="scientific">Sporothrix eucalyptigena</name>
    <dbReference type="NCBI Taxonomy" id="1812306"/>
    <lineage>
        <taxon>Eukaryota</taxon>
        <taxon>Fungi</taxon>
        <taxon>Dikarya</taxon>
        <taxon>Ascomycota</taxon>
        <taxon>Pezizomycotina</taxon>
        <taxon>Sordariomycetes</taxon>
        <taxon>Sordariomycetidae</taxon>
        <taxon>Ophiostomatales</taxon>
        <taxon>Ophiostomataceae</taxon>
        <taxon>Sporothrix</taxon>
    </lineage>
</organism>
<gene>
    <name evidence="11" type="primary">AMT1_1</name>
    <name evidence="11" type="ORF">SEUCBS140593_006544</name>
</gene>
<keyword evidence="5 8" id="KW-1133">Transmembrane helix</keyword>
<dbReference type="Gene3D" id="1.10.3430.10">
    <property type="entry name" value="Ammonium transporter AmtB like domains"/>
    <property type="match status" value="1"/>
</dbReference>
<dbReference type="PROSITE" id="PS01219">
    <property type="entry name" value="AMMONIUM_TRANSP"/>
    <property type="match status" value="1"/>
</dbReference>
<evidence type="ECO:0000256" key="5">
    <source>
        <dbReference type="ARBA" id="ARBA00022989"/>
    </source>
</evidence>
<reference evidence="11 12" key="1">
    <citation type="submission" date="2024-01" db="EMBL/GenBank/DDBJ databases">
        <authorList>
            <person name="Allen C."/>
            <person name="Tagirdzhanova G."/>
        </authorList>
    </citation>
    <scope>NUCLEOTIDE SEQUENCE [LARGE SCALE GENOMIC DNA]</scope>
</reference>
<evidence type="ECO:0000256" key="6">
    <source>
        <dbReference type="ARBA" id="ARBA00023136"/>
    </source>
</evidence>
<sequence length="548" mass="58153">MVVIDGVDLDDLYVVKVTYNGTGSTGGDSLTDNLNIWYETGDIAWMITATALVLLMIPGVGFFYSGLARRKSALSLIWLSVMATAVTTFQWFFWGYSLTFSHTAGPFIGDLANFGFKDVLARPSVGSSRIPDLMFAVYQGMFSAITVALATGAVAERGRMLPCVIFMFIWATVIYDPIACWTWNPAGWTSRLGGLDFAGGTPVHIASGTAALSYSMMLGKRRGHGTHELNYRPHNVTHIVIGTVFLWVGWFGFNAGSALSANLRAIMAAVVTNLAACVGGITWCVLDYRLERKWSTVGFCSGVVAGLVAITPGSGYVPAWAAIPYGVLGAAFANYATKLKFLMRIDDALDIFAVHAIGGLVGNICTGFFAADYIAHLDGVQVIDGGWVNHHWVQLGIQLADSFSGGAYSFVGTTLILFIMNMIPGLRLRASEEAEILGIDDSEIGEFAYDYVELTREVLNEVDGNDNGSMYSADGGVHGGGVHGGPGGAVHTSSGGMHGIGMAMAFGAHEKLSNGTSSTAGTGTTANKNSIPLRDVRMFSGQGGNHAQ</sequence>
<protein>
    <recommendedName>
        <fullName evidence="8">Ammonium transporter</fullName>
    </recommendedName>
</protein>
<evidence type="ECO:0000256" key="9">
    <source>
        <dbReference type="SAM" id="MobiDB-lite"/>
    </source>
</evidence>
<feature type="transmembrane region" description="Helical" evidence="8">
    <location>
        <begin position="196"/>
        <end position="214"/>
    </location>
</feature>
<feature type="transmembrane region" description="Helical" evidence="8">
    <location>
        <begin position="161"/>
        <end position="184"/>
    </location>
</feature>
<evidence type="ECO:0000259" key="10">
    <source>
        <dbReference type="Pfam" id="PF00909"/>
    </source>
</evidence>
<evidence type="ECO:0000256" key="2">
    <source>
        <dbReference type="ARBA" id="ARBA00005887"/>
    </source>
</evidence>
<feature type="transmembrane region" description="Helical" evidence="8">
    <location>
        <begin position="405"/>
        <end position="423"/>
    </location>
</feature>
<dbReference type="SUPFAM" id="SSF111352">
    <property type="entry name" value="Ammonium transporter"/>
    <property type="match status" value="1"/>
</dbReference>
<dbReference type="EMBL" id="CAWUHD010000072">
    <property type="protein sequence ID" value="CAK7227344.1"/>
    <property type="molecule type" value="Genomic_DNA"/>
</dbReference>
<comment type="caution">
    <text evidence="11">The sequence shown here is derived from an EMBL/GenBank/DDBJ whole genome shotgun (WGS) entry which is preliminary data.</text>
</comment>
<dbReference type="InterPro" id="IPR024041">
    <property type="entry name" value="NH4_transpt_AmtB-like_dom"/>
</dbReference>
<evidence type="ECO:0000313" key="12">
    <source>
        <dbReference type="Proteomes" id="UP001642482"/>
    </source>
</evidence>
<evidence type="ECO:0000256" key="3">
    <source>
        <dbReference type="ARBA" id="ARBA00022448"/>
    </source>
</evidence>
<keyword evidence="4 8" id="KW-0812">Transmembrane</keyword>
<keyword evidence="3 8" id="KW-0813">Transport</keyword>
<proteinExistence type="inferred from homology"/>
<evidence type="ECO:0000256" key="7">
    <source>
        <dbReference type="ARBA" id="ARBA00023177"/>
    </source>
</evidence>
<feature type="transmembrane region" description="Helical" evidence="8">
    <location>
        <begin position="43"/>
        <end position="64"/>
    </location>
</feature>
<dbReference type="InterPro" id="IPR001905">
    <property type="entry name" value="Ammonium_transpt"/>
</dbReference>
<dbReference type="InterPro" id="IPR029020">
    <property type="entry name" value="Ammonium/urea_transptr"/>
</dbReference>
<dbReference type="InterPro" id="IPR018047">
    <property type="entry name" value="Ammonium_transpt_CS"/>
</dbReference>
<comment type="subcellular location">
    <subcellularLocation>
        <location evidence="8">Cell membrane</location>
        <topology evidence="8">Multi-pass membrane protein</topology>
    </subcellularLocation>
    <subcellularLocation>
        <location evidence="1">Membrane</location>
        <topology evidence="1">Multi-pass membrane protein</topology>
    </subcellularLocation>
</comment>
<feature type="region of interest" description="Disordered" evidence="9">
    <location>
        <begin position="514"/>
        <end position="548"/>
    </location>
</feature>
<name>A0ABP0C5T1_9PEZI</name>
<feature type="transmembrane region" description="Helical" evidence="8">
    <location>
        <begin position="348"/>
        <end position="371"/>
    </location>
</feature>
<evidence type="ECO:0000313" key="11">
    <source>
        <dbReference type="EMBL" id="CAK7227344.1"/>
    </source>
</evidence>
<keyword evidence="12" id="KW-1185">Reference proteome</keyword>
<dbReference type="Pfam" id="PF00909">
    <property type="entry name" value="Ammonium_transp"/>
    <property type="match status" value="1"/>
</dbReference>
<dbReference type="Proteomes" id="UP001642482">
    <property type="component" value="Unassembled WGS sequence"/>
</dbReference>
<feature type="transmembrane region" description="Helical" evidence="8">
    <location>
        <begin position="317"/>
        <end position="336"/>
    </location>
</feature>
<feature type="transmembrane region" description="Helical" evidence="8">
    <location>
        <begin position="265"/>
        <end position="286"/>
    </location>
</feature>
<feature type="transmembrane region" description="Helical" evidence="8">
    <location>
        <begin position="76"/>
        <end position="94"/>
    </location>
</feature>
<comment type="similarity">
    <text evidence="2 8">Belongs to the ammonia transporter channel (TC 1.A.11.2) family.</text>
</comment>
<dbReference type="PANTHER" id="PTHR43029:SF10">
    <property type="entry name" value="AMMONIUM TRANSPORTER MEP2"/>
    <property type="match status" value="1"/>
</dbReference>
<keyword evidence="6 8" id="KW-0472">Membrane</keyword>
<feature type="transmembrane region" description="Helical" evidence="8">
    <location>
        <begin position="235"/>
        <end position="253"/>
    </location>
</feature>
<feature type="compositionally biased region" description="Low complexity" evidence="9">
    <location>
        <begin position="514"/>
        <end position="527"/>
    </location>
</feature>
<feature type="domain" description="Ammonium transporter AmtB-like" evidence="10">
    <location>
        <begin position="44"/>
        <end position="449"/>
    </location>
</feature>
<dbReference type="InterPro" id="IPR002229">
    <property type="entry name" value="RhesusRHD"/>
</dbReference>
<dbReference type="PRINTS" id="PR00342">
    <property type="entry name" value="RHESUSRHD"/>
</dbReference>
<evidence type="ECO:0000256" key="4">
    <source>
        <dbReference type="ARBA" id="ARBA00022692"/>
    </source>
</evidence>
<accession>A0ABP0C5T1</accession>
<feature type="transmembrane region" description="Helical" evidence="8">
    <location>
        <begin position="293"/>
        <end position="311"/>
    </location>
</feature>